<dbReference type="EMBL" id="JQBW01000010">
    <property type="protein sequence ID" value="KRN58191.1"/>
    <property type="molecule type" value="Genomic_DNA"/>
</dbReference>
<dbReference type="Proteomes" id="UP000050934">
    <property type="component" value="Unassembled WGS sequence"/>
</dbReference>
<dbReference type="GO" id="GO:0051607">
    <property type="term" value="P:defense response to virus"/>
    <property type="evidence" value="ECO:0007669"/>
    <property type="project" value="UniProtKB-UniRule"/>
</dbReference>
<evidence type="ECO:0000256" key="7">
    <source>
        <dbReference type="ARBA" id="ARBA00022842"/>
    </source>
</evidence>
<dbReference type="OrthoDB" id="9757607at2"/>
<protein>
    <recommendedName>
        <fullName evidence="13">CRISPR-associated endonuclease Cas9</fullName>
        <ecNumber evidence="13">3.1.-.-</ecNumber>
    </recommendedName>
</protein>
<name>A0A0R2HZC9_9LACO</name>
<feature type="domain" description="HNH Cas9-type" evidence="14">
    <location>
        <begin position="779"/>
        <end position="934"/>
    </location>
</feature>
<evidence type="ECO:0000256" key="6">
    <source>
        <dbReference type="ARBA" id="ARBA00022801"/>
    </source>
</evidence>
<dbReference type="GO" id="GO:0046872">
    <property type="term" value="F:metal ion binding"/>
    <property type="evidence" value="ECO:0007669"/>
    <property type="project" value="UniProtKB-UniRule"/>
</dbReference>
<feature type="binding site" evidence="13">
    <location>
        <position position="11"/>
    </location>
    <ligand>
        <name>Mg(2+)</name>
        <dbReference type="ChEBI" id="CHEBI:18420"/>
        <label>1</label>
    </ligand>
</feature>
<accession>A0A0R2HZC9</accession>
<dbReference type="InterPro" id="IPR032240">
    <property type="entry name" value="Cas9_REC"/>
</dbReference>
<feature type="binding site" evidence="13">
    <location>
        <position position="11"/>
    </location>
    <ligand>
        <name>Mg(2+)</name>
        <dbReference type="ChEBI" id="CHEBI:18420"/>
        <label>2</label>
    </ligand>
</feature>
<evidence type="ECO:0000256" key="1">
    <source>
        <dbReference type="ARBA" id="ARBA00001946"/>
    </source>
</evidence>
<feature type="binding site" evidence="13">
    <location>
        <position position="987"/>
    </location>
    <ligand>
        <name>Mg(2+)</name>
        <dbReference type="ChEBI" id="CHEBI:18420"/>
        <label>2</label>
    </ligand>
</feature>
<comment type="similarity">
    <text evidence="13">Belongs to the CRISPR-associated Cas9 family.</text>
</comment>
<comment type="cofactor">
    <cofactor evidence="1 13">
        <name>Mg(2+)</name>
        <dbReference type="ChEBI" id="CHEBI:18420"/>
    </cofactor>
</comment>
<keyword evidence="8 13" id="KW-0694">RNA-binding</keyword>
<keyword evidence="7 13" id="KW-0460">Magnesium</keyword>
<comment type="similarity">
    <text evidence="2">Belongs to the CRISPR-associated protein Cas9 family. Subtype II-A subfamily.</text>
</comment>
<gene>
    <name evidence="13" type="primary">cas9</name>
    <name evidence="15" type="ORF">IV45_GL000634</name>
</gene>
<reference evidence="15 16" key="1">
    <citation type="journal article" date="2015" name="Genome Announc.">
        <title>Expanding the biotechnology potential of lactobacilli through comparative genomics of 213 strains and associated genera.</title>
        <authorList>
            <person name="Sun Z."/>
            <person name="Harris H.M."/>
            <person name="McCann A."/>
            <person name="Guo C."/>
            <person name="Argimon S."/>
            <person name="Zhang W."/>
            <person name="Yang X."/>
            <person name="Jeffery I.B."/>
            <person name="Cooney J.C."/>
            <person name="Kagawa T.F."/>
            <person name="Liu W."/>
            <person name="Song Y."/>
            <person name="Salvetti E."/>
            <person name="Wrobel A."/>
            <person name="Rasinkangas P."/>
            <person name="Parkhill J."/>
            <person name="Rea M.C."/>
            <person name="O'Sullivan O."/>
            <person name="Ritari J."/>
            <person name="Douillard F.P."/>
            <person name="Paul Ross R."/>
            <person name="Yang R."/>
            <person name="Briner A.E."/>
            <person name="Felis G.E."/>
            <person name="de Vos W.M."/>
            <person name="Barrangou R."/>
            <person name="Klaenhammer T.R."/>
            <person name="Caufield P.W."/>
            <person name="Cui Y."/>
            <person name="Zhang H."/>
            <person name="O'Toole P.W."/>
        </authorList>
    </citation>
    <scope>NUCLEOTIDE SEQUENCE [LARGE SCALE GENOMIC DNA]</scope>
    <source>
        <strain evidence="15 16">DSM 17896</strain>
    </source>
</reference>
<evidence type="ECO:0000256" key="5">
    <source>
        <dbReference type="ARBA" id="ARBA00022759"/>
    </source>
</evidence>
<feature type="binding site" evidence="13">
    <location>
        <position position="779"/>
    </location>
    <ligand>
        <name>Mg(2+)</name>
        <dbReference type="ChEBI" id="CHEBI:18420"/>
        <label>1</label>
    </ligand>
</feature>
<keyword evidence="6 13" id="KW-0378">Hydrolase</keyword>
<keyword evidence="10 13" id="KW-0238">DNA-binding</keyword>
<feature type="active site" description="For RuvC-like nuclease domain" evidence="13">
    <location>
        <position position="11"/>
    </location>
</feature>
<dbReference type="InterPro" id="IPR033114">
    <property type="entry name" value="HNH_CAS9"/>
</dbReference>
<dbReference type="Pfam" id="PF16595">
    <property type="entry name" value="Cas9_PI"/>
    <property type="match status" value="1"/>
</dbReference>
<dbReference type="Pfam" id="PF16592">
    <property type="entry name" value="Cas9_REC"/>
    <property type="match status" value="1"/>
</dbReference>
<dbReference type="GO" id="GO:0016787">
    <property type="term" value="F:hydrolase activity"/>
    <property type="evidence" value="ECO:0007669"/>
    <property type="project" value="UniProtKB-KW"/>
</dbReference>
<keyword evidence="4 13" id="KW-0479">Metal-binding</keyword>
<keyword evidence="11" id="KW-0464">Manganese</keyword>
<dbReference type="PROSITE" id="PS51749">
    <property type="entry name" value="HNH_CAS9"/>
    <property type="match status" value="1"/>
</dbReference>
<dbReference type="PATRIC" id="fig|396268.3.peg.642"/>
<evidence type="ECO:0000313" key="15">
    <source>
        <dbReference type="EMBL" id="KRN58191.1"/>
    </source>
</evidence>
<evidence type="ECO:0000256" key="13">
    <source>
        <dbReference type="HAMAP-Rule" id="MF_01480"/>
    </source>
</evidence>
<dbReference type="NCBIfam" id="TIGR01865">
    <property type="entry name" value="cas_Csn1"/>
    <property type="match status" value="1"/>
</dbReference>
<evidence type="ECO:0000256" key="2">
    <source>
        <dbReference type="ARBA" id="ARBA00005244"/>
    </source>
</evidence>
<comment type="subunit">
    <text evidence="12 13">Monomer. Binds crRNA and tracrRNA.</text>
</comment>
<dbReference type="InterPro" id="IPR003615">
    <property type="entry name" value="HNH_nuc"/>
</dbReference>
<dbReference type="InterPro" id="IPR032239">
    <property type="entry name" value="Cas9-BH"/>
</dbReference>
<keyword evidence="16" id="KW-1185">Reference proteome</keyword>
<dbReference type="GO" id="GO:0003677">
    <property type="term" value="F:DNA binding"/>
    <property type="evidence" value="ECO:0007669"/>
    <property type="project" value="UniProtKB-UniRule"/>
</dbReference>
<dbReference type="InterPro" id="IPR032237">
    <property type="entry name" value="Cas9_PI"/>
</dbReference>
<comment type="domain">
    <text evidence="13">Has 2 endonuclease domains. The discontinuous RuvC-like domain cleaves the target DNA noncomplementary to crRNA while the HNH nuclease domain cleaves the target DNA complementary to crRNA.</text>
</comment>
<evidence type="ECO:0000313" key="16">
    <source>
        <dbReference type="Proteomes" id="UP000050934"/>
    </source>
</evidence>
<feature type="binding site" evidence="13">
    <location>
        <position position="779"/>
    </location>
    <ligand>
        <name>Mg(2+)</name>
        <dbReference type="ChEBI" id="CHEBI:18420"/>
        <label>2</label>
    </ligand>
</feature>
<keyword evidence="9 13" id="KW-0051">Antiviral defense</keyword>
<dbReference type="EC" id="3.1.-.-" evidence="13"/>
<dbReference type="InterPro" id="IPR028629">
    <property type="entry name" value="Cas9"/>
</dbReference>
<dbReference type="GO" id="GO:0003723">
    <property type="term" value="F:RNA binding"/>
    <property type="evidence" value="ECO:0007669"/>
    <property type="project" value="UniProtKB-UniRule"/>
</dbReference>
<proteinExistence type="inferred from homology"/>
<dbReference type="InterPro" id="IPR036397">
    <property type="entry name" value="RNaseH_sf"/>
</dbReference>
<keyword evidence="3 13" id="KW-0540">Nuclease</keyword>
<feature type="binding site" evidence="13">
    <location>
        <position position="775"/>
    </location>
    <ligand>
        <name>Mg(2+)</name>
        <dbReference type="ChEBI" id="CHEBI:18420"/>
        <label>1</label>
    </ligand>
</feature>
<evidence type="ECO:0000259" key="14">
    <source>
        <dbReference type="PROSITE" id="PS51749"/>
    </source>
</evidence>
<evidence type="ECO:0000256" key="3">
    <source>
        <dbReference type="ARBA" id="ARBA00022722"/>
    </source>
</evidence>
<comment type="function">
    <text evidence="13">CRISPR (clustered regularly interspaced short palindromic repeat) is an adaptive immune system that provides protection against mobile genetic elements (viruses, transposable elements and conjugative plasmids). CRISPR clusters contain spacers, sequences complementary to antecedent mobile elements, and target invading nucleic acids. CRISPR clusters are transcribed and processed into CRISPR RNA (crRNA). In type II CRISPR systems correct processing of pre-crRNA requires a trans-encoded small RNA (tracrRNA), endogenous ribonuclease 3 (rnc) and this protein. The tracrRNA serves as a guide for ribonuclease 3-aided processing of pre-crRNA. Subsequently Cas9/crRNA/tracrRNA endonucleolytically cleaves linear or circular dsDNA target complementary to the spacer; Cas9 is inactive in the absence of the 2 guide RNAs (gRNA). Cas9 recognizes the protospacer adjacent motif (PAM) in the CRISPR repeat sequences to help distinguish self versus nonself, as targets within the bacterial CRISPR locus do not have PAMs. PAM recognition is also required for catalytic activity.</text>
</comment>
<dbReference type="InterPro" id="IPR055228">
    <property type="entry name" value="Cas9_RuvC"/>
</dbReference>
<dbReference type="HAMAP" id="MF_01480">
    <property type="entry name" value="Cas9"/>
    <property type="match status" value="1"/>
</dbReference>
<organism evidence="15 16">
    <name type="scientific">Limosilactobacillus secaliphilus</name>
    <dbReference type="NCBI Taxonomy" id="396268"/>
    <lineage>
        <taxon>Bacteria</taxon>
        <taxon>Bacillati</taxon>
        <taxon>Bacillota</taxon>
        <taxon>Bacilli</taxon>
        <taxon>Lactobacillales</taxon>
        <taxon>Lactobacillaceae</taxon>
        <taxon>Limosilactobacillus</taxon>
    </lineage>
</organism>
<evidence type="ECO:0000256" key="10">
    <source>
        <dbReference type="ARBA" id="ARBA00023125"/>
    </source>
</evidence>
<evidence type="ECO:0000256" key="9">
    <source>
        <dbReference type="ARBA" id="ARBA00023118"/>
    </source>
</evidence>
<evidence type="ECO:0000256" key="8">
    <source>
        <dbReference type="ARBA" id="ARBA00022884"/>
    </source>
</evidence>
<evidence type="ECO:0000256" key="12">
    <source>
        <dbReference type="ARBA" id="ARBA00046380"/>
    </source>
</evidence>
<dbReference type="GO" id="GO:0004519">
    <property type="term" value="F:endonuclease activity"/>
    <property type="evidence" value="ECO:0007669"/>
    <property type="project" value="UniProtKB-UniRule"/>
</dbReference>
<dbReference type="Pfam" id="PF13395">
    <property type="entry name" value="HNH_4"/>
    <property type="match status" value="1"/>
</dbReference>
<keyword evidence="5 13" id="KW-0255">Endonuclease</keyword>
<dbReference type="Pfam" id="PF22702">
    <property type="entry name" value="Cas9_RuvC"/>
    <property type="match status" value="1"/>
</dbReference>
<dbReference type="Pfam" id="PF16593">
    <property type="entry name" value="Cas9-BH"/>
    <property type="match status" value="1"/>
</dbReference>
<feature type="active site" description="Proton acceptor for HNH nuclease domain" evidence="13">
    <location>
        <position position="854"/>
    </location>
</feature>
<evidence type="ECO:0000256" key="11">
    <source>
        <dbReference type="ARBA" id="ARBA00023211"/>
    </source>
</evidence>
<evidence type="ECO:0000256" key="4">
    <source>
        <dbReference type="ARBA" id="ARBA00022723"/>
    </source>
</evidence>
<comment type="caution">
    <text evidence="15">The sequence shown here is derived from an EMBL/GenBank/DDBJ whole genome shotgun (WGS) entry which is preliminary data.</text>
</comment>
<dbReference type="STRING" id="396268.IV45_GL000634"/>
<dbReference type="RefSeq" id="WP_057741369.1">
    <property type="nucleotide sequence ID" value="NZ_JQBW01000010.1"/>
</dbReference>
<dbReference type="GO" id="GO:0043571">
    <property type="term" value="P:maintenance of CRISPR repeat elements"/>
    <property type="evidence" value="ECO:0007669"/>
    <property type="project" value="UniProtKB-UniRule"/>
</dbReference>
<dbReference type="Gene3D" id="3.30.420.10">
    <property type="entry name" value="Ribonuclease H-like superfamily/Ribonuclease H"/>
    <property type="match status" value="1"/>
</dbReference>
<sequence>MYKKDYTVGLDIGSTSVGFAAIDDDYQPIRLKGKRVIGVRLFEEGKTAAERRNFRTTRRRLNRRKWRLSLLEEIFDPYMAKVDPTFFARLKQSNLFPKDKNKKFTGSLLFPKTTDSKFYDEYPTIYHLRYHLMNDSRKFDLREIFLAIHHIVKYRGNFLNSAPIASFSTDKINLVDDFETVNAAYLQINSSNPVQLDTDQADQVSRILLDNKLSNLDKQKQAAKALAQKSGDKKQDKINNTTIKQICKALLGYKFDLAVVLNIDSDDHNKWKLQLSDENIDSRLAELTGELNEAQLDILNVLSRLYSQITLNDIVPSGMTLSEAMIEKYKAHKKHLKMLKDFARSLSKKDYGQVMEAYAEYIGNIPESASSKAQKKISQDDFYKKIKRYLDDSKLGQKIAELIAKNEFMPKQRTNQNGVIPYQLHLKELNQIIENQSKYYPWLAELNPNEKRRGKAKYKLSELVAFRIPYYVGPLITQEEQQKTSNANFAWMIRKSEGRITPWNFDEKVDRIATANRFIKRMTTKDTYLIGEDVLPAHSLLYERFKVLNELNMIRVNNHRLSVGQKQDVFEKLFQKHKTVKTRELIKQLMASGLPTQPRITGLSDPAKFNTSLGTYNNFAKILGDEINQPDRQEDFEKIIEWITIFDDKDILKTKLSELSWLDEKQINALINKNYSGWGRLSRKLLTELTNKKGQSIIDRMWNTQKSFIEIINEPVFAEQIKDANQDQLDEDDYETVLHDAYTSPQNKKAIRQVIKVVDDIVRAAGRAPKFISLEFAREDQESRRTQSRLSRIKKIYETTTKELVANDQIREELGNVKDLNDRLFLYFTQLGRDAYTGERINIDDISTKYDIDHIFPRAFIKDDSLDNKVLVKRAVNNGKSNNVPLKLFGAKMKPIWKMWKDHQLISKRKYEHLMTNPDAIDKYKANGFINRQLIETRQIIKLAANILANRYSTEDTKIIEVKANLNHQLRQSLHLYKNRQVNDYHHAVDGYLSAFVGQYLYHRYPSLQSYFVYGQYQRFFDKQVQENMKFNRFNFLYDLTDRDNDQIVVKSTGEIVGEKSKLIEQIKWVYRYKFMLVSQEVFTKTGPLFDQTIYPAGSNKSRLIPIKKDRPTDIYGGYSSSTDAYMSLIRVPDKKEDKYKVVGVPSRSLASLNRAEKRGHDAYLDQLRQVIAKSQKKEFQIIIPKLRYRQLIIDGGLKYTLGSSAYQYNARQLVLSEKSMEVLVTDFSKVTTDLDKQNQKLIAVYDDILDKVNRCLPLYDKNQFRKALNGARDKFVQLPILPKFNGNKKEEAGKVEILNEILLGLHDDASTGNLKPLGIKTPFGMLQTQSGITMSSNAVIVNQSPTGLFEHRIYLKALLNKLNK</sequence>